<proteinExistence type="predicted"/>
<accession>A0A7Y0DWJ9</accession>
<keyword evidence="1" id="KW-0732">Signal</keyword>
<dbReference type="Proteomes" id="UP000570493">
    <property type="component" value="Unassembled WGS sequence"/>
</dbReference>
<keyword evidence="3" id="KW-1185">Reference proteome</keyword>
<sequence>MRLTGLLLALMLLFPAFLQAKSPEQVKSAFLFQTAKFIEFPKVNNKQAVTFCFYDVEHGIGELLKDNSNLKINNIPIETVLIDKKQQISELSRFCDITYIDETMEDDIIPLWIDTTSLNTLTVGESINFLEKGGVVSLVQEGNKIRLYINKQQLLRSGFKVQSRLLAVSKFHPN</sequence>
<feature type="chain" id="PRO_5030559912" evidence="1">
    <location>
        <begin position="21"/>
        <end position="174"/>
    </location>
</feature>
<gene>
    <name evidence="2" type="ORF">HHO47_14855</name>
</gene>
<name>A0A7Y0DWJ9_9GAMM</name>
<dbReference type="AlphaFoldDB" id="A0A7Y0DWJ9"/>
<feature type="signal peptide" evidence="1">
    <location>
        <begin position="1"/>
        <end position="20"/>
    </location>
</feature>
<evidence type="ECO:0000313" key="2">
    <source>
        <dbReference type="EMBL" id="NMM42061.1"/>
    </source>
</evidence>
<comment type="caution">
    <text evidence="2">The sequence shown here is derived from an EMBL/GenBank/DDBJ whole genome shotgun (WGS) entry which is preliminary data.</text>
</comment>
<dbReference type="RefSeq" id="WP_169021004.1">
    <property type="nucleotide sequence ID" value="NZ_JABBMT010000028.1"/>
</dbReference>
<dbReference type="EMBL" id="JABBMT010000028">
    <property type="protein sequence ID" value="NMM42061.1"/>
    <property type="molecule type" value="Genomic_DNA"/>
</dbReference>
<evidence type="ECO:0000256" key="1">
    <source>
        <dbReference type="SAM" id="SignalP"/>
    </source>
</evidence>
<organism evidence="2 3">
    <name type="scientific">Pseudoalteromonas arctica</name>
    <dbReference type="NCBI Taxonomy" id="394751"/>
    <lineage>
        <taxon>Bacteria</taxon>
        <taxon>Pseudomonadati</taxon>
        <taxon>Pseudomonadota</taxon>
        <taxon>Gammaproteobacteria</taxon>
        <taxon>Alteromonadales</taxon>
        <taxon>Pseudoalteromonadaceae</taxon>
        <taxon>Pseudoalteromonas</taxon>
    </lineage>
</organism>
<evidence type="ECO:0000313" key="3">
    <source>
        <dbReference type="Proteomes" id="UP000570493"/>
    </source>
</evidence>
<protein>
    <submittedName>
        <fullName evidence="2">YfiR family protein</fullName>
    </submittedName>
</protein>
<dbReference type="InterPro" id="IPR025293">
    <property type="entry name" value="YfiR/HmsC-like"/>
</dbReference>
<dbReference type="Pfam" id="PF13689">
    <property type="entry name" value="DUF4154"/>
    <property type="match status" value="1"/>
</dbReference>
<reference evidence="2" key="1">
    <citation type="submission" date="2020-04" db="EMBL/GenBank/DDBJ databases">
        <title>Genome Sequencing for Pseudoaltermonas arctica.</title>
        <authorList>
            <person name="Elkins N.S."/>
        </authorList>
    </citation>
    <scope>NUCLEOTIDE SEQUENCE [LARGE SCALE GENOMIC DNA]</scope>
    <source>
        <strain evidence="2">NEC-BIFX-2020_0012</strain>
    </source>
</reference>